<gene>
    <name evidence="1" type="ORF">Psi01_60310</name>
</gene>
<keyword evidence="2" id="KW-1185">Reference proteome</keyword>
<dbReference type="EMBL" id="BOOJ01000052">
    <property type="protein sequence ID" value="GIH95401.1"/>
    <property type="molecule type" value="Genomic_DNA"/>
</dbReference>
<organism evidence="1 2">
    <name type="scientific">Planobispora siamensis</name>
    <dbReference type="NCBI Taxonomy" id="936338"/>
    <lineage>
        <taxon>Bacteria</taxon>
        <taxon>Bacillati</taxon>
        <taxon>Actinomycetota</taxon>
        <taxon>Actinomycetes</taxon>
        <taxon>Streptosporangiales</taxon>
        <taxon>Streptosporangiaceae</taxon>
        <taxon>Planobispora</taxon>
    </lineage>
</organism>
<accession>A0A8J3WQ26</accession>
<protein>
    <submittedName>
        <fullName evidence="1">Uncharacterized protein</fullName>
    </submittedName>
</protein>
<evidence type="ECO:0000313" key="1">
    <source>
        <dbReference type="EMBL" id="GIH95401.1"/>
    </source>
</evidence>
<name>A0A8J3WQ26_9ACTN</name>
<dbReference type="RefSeq" id="WP_204067497.1">
    <property type="nucleotide sequence ID" value="NZ_BOOJ01000052.1"/>
</dbReference>
<dbReference type="Proteomes" id="UP000619788">
    <property type="component" value="Unassembled WGS sequence"/>
</dbReference>
<comment type="caution">
    <text evidence="1">The sequence shown here is derived from an EMBL/GenBank/DDBJ whole genome shotgun (WGS) entry which is preliminary data.</text>
</comment>
<dbReference type="AlphaFoldDB" id="A0A8J3WQ26"/>
<reference evidence="1 2" key="1">
    <citation type="submission" date="2021-01" db="EMBL/GenBank/DDBJ databases">
        <title>Whole genome shotgun sequence of Planobispora siamensis NBRC 107568.</title>
        <authorList>
            <person name="Komaki H."/>
            <person name="Tamura T."/>
        </authorList>
    </citation>
    <scope>NUCLEOTIDE SEQUENCE [LARGE SCALE GENOMIC DNA]</scope>
    <source>
        <strain evidence="1 2">NBRC 107568</strain>
    </source>
</reference>
<evidence type="ECO:0000313" key="2">
    <source>
        <dbReference type="Proteomes" id="UP000619788"/>
    </source>
</evidence>
<sequence length="138" mass="15377">MMRSLIRRLLAGAPMAHLARFSGHLARADTARFYWRPLLCARRWSLFIIWRAHPADPPEPLPPTVRINPDWLAKTGRDLPADTLLYLRIRDRIRAHTQDQPGDLNAASAANIAVDAVTDFLAERGCTCPGAKGVRSGD</sequence>
<proteinExistence type="predicted"/>